<dbReference type="InterPro" id="IPR006976">
    <property type="entry name" value="VanZ-like"/>
</dbReference>
<evidence type="ECO:0000259" key="2">
    <source>
        <dbReference type="Pfam" id="PF04892"/>
    </source>
</evidence>
<dbReference type="Proteomes" id="UP000178367">
    <property type="component" value="Unassembled WGS sequence"/>
</dbReference>
<proteinExistence type="predicted"/>
<feature type="domain" description="VanZ-like" evidence="2">
    <location>
        <begin position="18"/>
        <end position="148"/>
    </location>
</feature>
<gene>
    <name evidence="3" type="ORF">A2227_07120</name>
</gene>
<keyword evidence="1" id="KW-0472">Membrane</keyword>
<feature type="transmembrane region" description="Helical" evidence="1">
    <location>
        <begin position="12"/>
        <end position="30"/>
    </location>
</feature>
<dbReference type="EMBL" id="MFGB01000023">
    <property type="protein sequence ID" value="OGF25092.1"/>
    <property type="molecule type" value="Genomic_DNA"/>
</dbReference>
<evidence type="ECO:0000256" key="1">
    <source>
        <dbReference type="SAM" id="Phobius"/>
    </source>
</evidence>
<protein>
    <recommendedName>
        <fullName evidence="2">VanZ-like domain-containing protein</fullName>
    </recommendedName>
</protein>
<dbReference type="Pfam" id="PF04892">
    <property type="entry name" value="VanZ"/>
    <property type="match status" value="1"/>
</dbReference>
<keyword evidence="1" id="KW-0812">Transmembrane</keyword>
<feature type="transmembrane region" description="Helical" evidence="1">
    <location>
        <begin position="133"/>
        <end position="151"/>
    </location>
</feature>
<accession>A0A1F5SET9</accession>
<sequence length="157" mass="17782">MDKTSINQKLKTVFWITFIIYFLVLIKLIFFKLPLPAVLMIITGDDINYAHSVNIIPFKTIIFYLHGNPLPHIAFKNLLGNILFFIPFGFLLPVLLSKINSAKNILIASATFSLLLELLQIFLHLGSFDIDDIFLNTVGALIGYLVALKIFTPKKQT</sequence>
<organism evidence="3 4">
    <name type="scientific">Candidatus Falkowbacteria bacterium RIFOXYA2_FULL_47_19</name>
    <dbReference type="NCBI Taxonomy" id="1797994"/>
    <lineage>
        <taxon>Bacteria</taxon>
        <taxon>Candidatus Falkowiibacteriota</taxon>
    </lineage>
</organism>
<comment type="caution">
    <text evidence="3">The sequence shown here is derived from an EMBL/GenBank/DDBJ whole genome shotgun (WGS) entry which is preliminary data.</text>
</comment>
<feature type="transmembrane region" description="Helical" evidence="1">
    <location>
        <begin position="78"/>
        <end position="96"/>
    </location>
</feature>
<evidence type="ECO:0000313" key="4">
    <source>
        <dbReference type="Proteomes" id="UP000178367"/>
    </source>
</evidence>
<feature type="transmembrane region" description="Helical" evidence="1">
    <location>
        <begin position="105"/>
        <end position="127"/>
    </location>
</feature>
<name>A0A1F5SET9_9BACT</name>
<evidence type="ECO:0000313" key="3">
    <source>
        <dbReference type="EMBL" id="OGF25092.1"/>
    </source>
</evidence>
<dbReference type="InterPro" id="IPR053150">
    <property type="entry name" value="Teicoplanin_resist-assoc"/>
</dbReference>
<dbReference type="STRING" id="1797994.A2227_07120"/>
<dbReference type="AlphaFoldDB" id="A0A1F5SET9"/>
<keyword evidence="1" id="KW-1133">Transmembrane helix</keyword>
<dbReference type="PANTHER" id="PTHR36834">
    <property type="entry name" value="MEMBRANE PROTEIN-RELATED"/>
    <property type="match status" value="1"/>
</dbReference>
<reference evidence="3 4" key="1">
    <citation type="journal article" date="2016" name="Nat. Commun.">
        <title>Thousands of microbial genomes shed light on interconnected biogeochemical processes in an aquifer system.</title>
        <authorList>
            <person name="Anantharaman K."/>
            <person name="Brown C.T."/>
            <person name="Hug L.A."/>
            <person name="Sharon I."/>
            <person name="Castelle C.J."/>
            <person name="Probst A.J."/>
            <person name="Thomas B.C."/>
            <person name="Singh A."/>
            <person name="Wilkins M.J."/>
            <person name="Karaoz U."/>
            <person name="Brodie E.L."/>
            <person name="Williams K.H."/>
            <person name="Hubbard S.S."/>
            <person name="Banfield J.F."/>
        </authorList>
    </citation>
    <scope>NUCLEOTIDE SEQUENCE [LARGE SCALE GENOMIC DNA]</scope>
</reference>
<dbReference type="PANTHER" id="PTHR36834:SF1">
    <property type="entry name" value="INTEGRAL MEMBRANE PROTEIN"/>
    <property type="match status" value="1"/>
</dbReference>